<comment type="caution">
    <text evidence="1">The sequence shown here is derived from an EMBL/GenBank/DDBJ whole genome shotgun (WGS) entry which is preliminary data.</text>
</comment>
<dbReference type="RefSeq" id="WP_123272403.1">
    <property type="nucleotide sequence ID" value="NZ_RJJQ01000018.1"/>
</dbReference>
<dbReference type="PANTHER" id="PTHR39338">
    <property type="entry name" value="BLL5662 PROTEIN-RELATED"/>
    <property type="match status" value="1"/>
</dbReference>
<dbReference type="InterPro" id="IPR036465">
    <property type="entry name" value="vWFA_dom_sf"/>
</dbReference>
<protein>
    <submittedName>
        <fullName evidence="1">VWA domain-containing protein</fullName>
    </submittedName>
</protein>
<keyword evidence="2" id="KW-1185">Reference proteome</keyword>
<organism evidence="1 2">
    <name type="scientific">Flexivirga caeni</name>
    <dbReference type="NCBI Taxonomy" id="2294115"/>
    <lineage>
        <taxon>Bacteria</taxon>
        <taxon>Bacillati</taxon>
        <taxon>Actinomycetota</taxon>
        <taxon>Actinomycetes</taxon>
        <taxon>Micrococcales</taxon>
        <taxon>Dermacoccaceae</taxon>
        <taxon>Flexivirga</taxon>
    </lineage>
</organism>
<reference evidence="1 2" key="1">
    <citation type="submission" date="2018-11" db="EMBL/GenBank/DDBJ databases">
        <title>Draft genome of Simplicispira Flexivirga sp. BO-16.</title>
        <authorList>
            <person name="Im W.T."/>
        </authorList>
    </citation>
    <scope>NUCLEOTIDE SEQUENCE [LARGE SCALE GENOMIC DNA]</scope>
    <source>
        <strain evidence="1 2">BO-16</strain>
    </source>
</reference>
<gene>
    <name evidence="1" type="ORF">EFY87_15530</name>
</gene>
<dbReference type="PANTHER" id="PTHR39338:SF5">
    <property type="entry name" value="BLR6139 PROTEIN"/>
    <property type="match status" value="1"/>
</dbReference>
<accession>A0A3M9M2M7</accession>
<evidence type="ECO:0000313" key="2">
    <source>
        <dbReference type="Proteomes" id="UP000271678"/>
    </source>
</evidence>
<sequence>MDATLHRFIRFLRLHGLRISVAEALDAAQAVGRPGIITDREVLRSALTVSLVKDRRDLEVFDDVFDRFFRLRPVVAAPHEHGHAHDDLSDEGALQEFTLSDELSDTPQDGHSHDAPKDIKDYFKPEDLAQQYNLHQEANKLDMASMTDEIVVSKDGKVSAGEAARVQISTRALHNPGAPGRLTKNPGLQIDAELSVAEEMALLSWLGEPDEDAAEPDLDPDLAALRERLAPLLAGLPEQLRQHLESLLRDEQEIEAREVQAARAEVIEESERIAFEDALRRLLRSLRGAPRPRRHVSGTGVIDSRRTMRTNMRYDGVPFRPVLVSKREDRPRLVILCDVSLSVRATSAFALHLVHSLQSIASQVRSFVFVDECAEITSLFADHHVQQALSQIMAGKADGGKIDVDADSDYGSSLRQFLDDYGSALNHRTTVIVIGDGRGNGKDPALDTFAEIARRSRSVVWLTPEPRYSWPLGRCDLPLYAEHCDTVEVVRNLRQLRAFSHVLAEGAGSPS</sequence>
<dbReference type="SUPFAM" id="SSF53300">
    <property type="entry name" value="vWA-like"/>
    <property type="match status" value="1"/>
</dbReference>
<dbReference type="EMBL" id="RJJQ01000018">
    <property type="protein sequence ID" value="RNI19841.1"/>
    <property type="molecule type" value="Genomic_DNA"/>
</dbReference>
<dbReference type="AlphaFoldDB" id="A0A3M9M2M7"/>
<dbReference type="Pfam" id="PF05762">
    <property type="entry name" value="VWA_CoxE"/>
    <property type="match status" value="1"/>
</dbReference>
<dbReference type="OrthoDB" id="5174525at2"/>
<evidence type="ECO:0000313" key="1">
    <source>
        <dbReference type="EMBL" id="RNI19841.1"/>
    </source>
</evidence>
<dbReference type="InterPro" id="IPR008912">
    <property type="entry name" value="Uncharacterised_CoxE"/>
</dbReference>
<proteinExistence type="predicted"/>
<name>A0A3M9M2M7_9MICO</name>
<dbReference type="Proteomes" id="UP000271678">
    <property type="component" value="Unassembled WGS sequence"/>
</dbReference>